<dbReference type="InterPro" id="IPR043132">
    <property type="entry name" value="BCAT-like_C"/>
</dbReference>
<dbReference type="Pfam" id="PF01063">
    <property type="entry name" value="Aminotran_4"/>
    <property type="match status" value="1"/>
</dbReference>
<dbReference type="InterPro" id="IPR043131">
    <property type="entry name" value="BCAT-like_N"/>
</dbReference>
<organism evidence="4">
    <name type="scientific">marine metagenome</name>
    <dbReference type="NCBI Taxonomy" id="408172"/>
    <lineage>
        <taxon>unclassified sequences</taxon>
        <taxon>metagenomes</taxon>
        <taxon>ecological metagenomes</taxon>
    </lineage>
</organism>
<dbReference type="EMBL" id="UINC01016722">
    <property type="protein sequence ID" value="SVA69416.1"/>
    <property type="molecule type" value="Genomic_DNA"/>
</dbReference>
<accession>A0A381XXA2</accession>
<dbReference type="GO" id="GO:0003824">
    <property type="term" value="F:catalytic activity"/>
    <property type="evidence" value="ECO:0007669"/>
    <property type="project" value="InterPro"/>
</dbReference>
<dbReference type="AlphaFoldDB" id="A0A381XXA2"/>
<evidence type="ECO:0000256" key="1">
    <source>
        <dbReference type="ARBA" id="ARBA00001933"/>
    </source>
</evidence>
<dbReference type="PANTHER" id="PTHR42743">
    <property type="entry name" value="AMINO-ACID AMINOTRANSFERASE"/>
    <property type="match status" value="1"/>
</dbReference>
<dbReference type="InterPro" id="IPR036038">
    <property type="entry name" value="Aminotransferase-like"/>
</dbReference>
<dbReference type="FunFam" id="3.20.10.10:FF:000002">
    <property type="entry name" value="D-alanine aminotransferase"/>
    <property type="match status" value="1"/>
</dbReference>
<dbReference type="Gene3D" id="3.30.470.10">
    <property type="match status" value="1"/>
</dbReference>
<evidence type="ECO:0008006" key="5">
    <source>
        <dbReference type="Google" id="ProtNLM"/>
    </source>
</evidence>
<proteinExistence type="inferred from homology"/>
<dbReference type="InterPro" id="IPR001544">
    <property type="entry name" value="Aminotrans_IV"/>
</dbReference>
<dbReference type="GO" id="GO:0008652">
    <property type="term" value="P:amino acid biosynthetic process"/>
    <property type="evidence" value="ECO:0007669"/>
    <property type="project" value="UniProtKB-ARBA"/>
</dbReference>
<dbReference type="InterPro" id="IPR050571">
    <property type="entry name" value="Class-IV_PLP-Dep_Aminotrnsfr"/>
</dbReference>
<evidence type="ECO:0000256" key="3">
    <source>
        <dbReference type="ARBA" id="ARBA00022898"/>
    </source>
</evidence>
<protein>
    <recommendedName>
        <fullName evidence="5">Aminotransferase class IV</fullName>
    </recommendedName>
</protein>
<dbReference type="GO" id="GO:0005829">
    <property type="term" value="C:cytosol"/>
    <property type="evidence" value="ECO:0007669"/>
    <property type="project" value="TreeGrafter"/>
</dbReference>
<dbReference type="GO" id="GO:0046394">
    <property type="term" value="P:carboxylic acid biosynthetic process"/>
    <property type="evidence" value="ECO:0007669"/>
    <property type="project" value="UniProtKB-ARBA"/>
</dbReference>
<dbReference type="CDD" id="cd00449">
    <property type="entry name" value="PLPDE_IV"/>
    <property type="match status" value="1"/>
</dbReference>
<comment type="cofactor">
    <cofactor evidence="1">
        <name>pyridoxal 5'-phosphate</name>
        <dbReference type="ChEBI" id="CHEBI:597326"/>
    </cofactor>
</comment>
<evidence type="ECO:0000313" key="4">
    <source>
        <dbReference type="EMBL" id="SVA69416.1"/>
    </source>
</evidence>
<keyword evidence="3" id="KW-0663">Pyridoxal phosphate</keyword>
<comment type="similarity">
    <text evidence="2">Belongs to the class-IV pyridoxal-phosphate-dependent aminotransferase family.</text>
</comment>
<sequence>MINALINNQWESVPEKDLQPGSDSFAFGTGLYETFRTLNHKPVFLEPHLDRLFKSAQTIDLTIASSQNEIVGMIARVVQQFDDPNQRARILAVPGKIIIYTSSLNLDPSIYKGVSTITVPALRKTPEIKTTDYTTCLEAYKIAENNDCFEAILLDNNNQVLEGSRSNIFWVQEKKLFTRDGDVLPGVTRQTVISRSPFSIFYGQLNQLDFDQLNEIFLTNSGSGIIPVVKVNSIQIGTGKPGPITVELLKVYDGWLNNEI</sequence>
<dbReference type="Gene3D" id="3.20.10.10">
    <property type="entry name" value="D-amino Acid Aminotransferase, subunit A, domain 2"/>
    <property type="match status" value="1"/>
</dbReference>
<dbReference type="SUPFAM" id="SSF56752">
    <property type="entry name" value="D-aminoacid aminotransferase-like PLP-dependent enzymes"/>
    <property type="match status" value="1"/>
</dbReference>
<reference evidence="4" key="1">
    <citation type="submission" date="2018-05" db="EMBL/GenBank/DDBJ databases">
        <authorList>
            <person name="Lanie J.A."/>
            <person name="Ng W.-L."/>
            <person name="Kazmierczak K.M."/>
            <person name="Andrzejewski T.M."/>
            <person name="Davidsen T.M."/>
            <person name="Wayne K.J."/>
            <person name="Tettelin H."/>
            <person name="Glass J.I."/>
            <person name="Rusch D."/>
            <person name="Podicherti R."/>
            <person name="Tsui H.-C.T."/>
            <person name="Winkler M.E."/>
        </authorList>
    </citation>
    <scope>NUCLEOTIDE SEQUENCE</scope>
</reference>
<gene>
    <name evidence="4" type="ORF">METZ01_LOCUS122270</name>
</gene>
<evidence type="ECO:0000256" key="2">
    <source>
        <dbReference type="ARBA" id="ARBA00009320"/>
    </source>
</evidence>
<name>A0A381XXA2_9ZZZZ</name>
<dbReference type="PANTHER" id="PTHR42743:SF11">
    <property type="entry name" value="AMINODEOXYCHORISMATE LYASE"/>
    <property type="match status" value="1"/>
</dbReference>